<evidence type="ECO:0000313" key="2">
    <source>
        <dbReference type="EMBL" id="CAA9532067.1"/>
    </source>
</evidence>
<feature type="non-terminal residue" evidence="2">
    <location>
        <position position="1"/>
    </location>
</feature>
<feature type="compositionally biased region" description="Basic residues" evidence="1">
    <location>
        <begin position="91"/>
        <end position="106"/>
    </location>
</feature>
<feature type="compositionally biased region" description="Basic residues" evidence="1">
    <location>
        <begin position="1"/>
        <end position="13"/>
    </location>
</feature>
<feature type="compositionally biased region" description="Basic residues" evidence="1">
    <location>
        <begin position="155"/>
        <end position="167"/>
    </location>
</feature>
<organism evidence="2">
    <name type="scientific">uncultured Solirubrobacteraceae bacterium</name>
    <dbReference type="NCBI Taxonomy" id="1162706"/>
    <lineage>
        <taxon>Bacteria</taxon>
        <taxon>Bacillati</taxon>
        <taxon>Actinomycetota</taxon>
        <taxon>Thermoleophilia</taxon>
        <taxon>Solirubrobacterales</taxon>
        <taxon>Solirubrobacteraceae</taxon>
        <taxon>environmental samples</taxon>
    </lineage>
</organism>
<reference evidence="2" key="1">
    <citation type="submission" date="2020-02" db="EMBL/GenBank/DDBJ databases">
        <authorList>
            <person name="Meier V. D."/>
        </authorList>
    </citation>
    <scope>NUCLEOTIDE SEQUENCE</scope>
    <source>
        <strain evidence="2">AVDCRST_MAG85</strain>
    </source>
</reference>
<feature type="compositionally biased region" description="Low complexity" evidence="1">
    <location>
        <begin position="145"/>
        <end position="154"/>
    </location>
</feature>
<feature type="compositionally biased region" description="Basic residues" evidence="1">
    <location>
        <begin position="124"/>
        <end position="136"/>
    </location>
</feature>
<feature type="compositionally biased region" description="Gly residues" evidence="1">
    <location>
        <begin position="62"/>
        <end position="72"/>
    </location>
</feature>
<feature type="non-terminal residue" evidence="2">
    <location>
        <position position="167"/>
    </location>
</feature>
<accession>A0A6J4TWA1</accession>
<feature type="compositionally biased region" description="Basic residues" evidence="1">
    <location>
        <begin position="21"/>
        <end position="34"/>
    </location>
</feature>
<sequence>VRPRTRDRHGRRRTPPDPARGRVRTRPRHPRRPARLGLRADGPAVGRRRRAADELVPLHRASGGGQGLGPARGQGRPVHAAVRGARDRPLRRPRRLTHARPGHRAGPHGDAPPDAPHPAGRLARAARARHEGRRRGQLPDDAVRASRAGQARPAARQRRHPVPLRSL</sequence>
<protein>
    <submittedName>
        <fullName evidence="2">Uncharacterized protein</fullName>
    </submittedName>
</protein>
<name>A0A6J4TWA1_9ACTN</name>
<dbReference type="AlphaFoldDB" id="A0A6J4TWA1"/>
<dbReference type="EMBL" id="CADCVT010000425">
    <property type="protein sequence ID" value="CAA9532067.1"/>
    <property type="molecule type" value="Genomic_DNA"/>
</dbReference>
<feature type="region of interest" description="Disordered" evidence="1">
    <location>
        <begin position="1"/>
        <end position="167"/>
    </location>
</feature>
<gene>
    <name evidence="2" type="ORF">AVDCRST_MAG85-3771</name>
</gene>
<proteinExistence type="predicted"/>
<evidence type="ECO:0000256" key="1">
    <source>
        <dbReference type="SAM" id="MobiDB-lite"/>
    </source>
</evidence>